<comment type="caution">
    <text evidence="1">The sequence shown here is derived from an EMBL/GenBank/DDBJ whole genome shotgun (WGS) entry which is preliminary data.</text>
</comment>
<dbReference type="AlphaFoldDB" id="A0A133VAE7"/>
<accession>A0A133VAE7</accession>
<evidence type="ECO:0000313" key="1">
    <source>
        <dbReference type="EMBL" id="KXB03429.1"/>
    </source>
</evidence>
<dbReference type="Pfam" id="PF13384">
    <property type="entry name" value="HTH_23"/>
    <property type="match status" value="1"/>
</dbReference>
<dbReference type="Proteomes" id="UP000070076">
    <property type="component" value="Unassembled WGS sequence"/>
</dbReference>
<sequence length="107" mass="12550">MRTRFDGLSEFLSRRGRMKLLQILRDDNQSYEQIAQCLDVNRSTVYRWFHDPQKHPSNKTTDKIIDLAKLSSPKALKAVLIEEITKFINLANKRLELVSRCQVQMLS</sequence>
<proteinExistence type="predicted"/>
<name>A0A133VAE7_9EURY</name>
<gene>
    <name evidence="1" type="ORF">AKJ48_03900</name>
</gene>
<protein>
    <recommendedName>
        <fullName evidence="3">HTH cro/C1-type domain-containing protein</fullName>
    </recommendedName>
</protein>
<reference evidence="1 2" key="1">
    <citation type="journal article" date="2016" name="Sci. Rep.">
        <title>Metabolic traits of an uncultured archaeal lineage -MSBL1- from brine pools of the Red Sea.</title>
        <authorList>
            <person name="Mwirichia R."/>
            <person name="Alam I."/>
            <person name="Rashid M."/>
            <person name="Vinu M."/>
            <person name="Ba-Alawi W."/>
            <person name="Anthony Kamau A."/>
            <person name="Kamanda Ngugi D."/>
            <person name="Goker M."/>
            <person name="Klenk H.P."/>
            <person name="Bajic V."/>
            <person name="Stingl U."/>
        </authorList>
    </citation>
    <scope>NUCLEOTIDE SEQUENCE [LARGE SCALE GENOMIC DNA]</scope>
    <source>
        <strain evidence="1">SCGC-AAA261O19</strain>
    </source>
</reference>
<dbReference type="Gene3D" id="1.10.10.60">
    <property type="entry name" value="Homeodomain-like"/>
    <property type="match status" value="1"/>
</dbReference>
<keyword evidence="2" id="KW-1185">Reference proteome</keyword>
<evidence type="ECO:0008006" key="3">
    <source>
        <dbReference type="Google" id="ProtNLM"/>
    </source>
</evidence>
<dbReference type="InterPro" id="IPR009057">
    <property type="entry name" value="Homeodomain-like_sf"/>
</dbReference>
<organism evidence="1 2">
    <name type="scientific">candidate division MSBL1 archaeon SCGC-AAA261O19</name>
    <dbReference type="NCBI Taxonomy" id="1698277"/>
    <lineage>
        <taxon>Archaea</taxon>
        <taxon>Methanobacteriati</taxon>
        <taxon>Methanobacteriota</taxon>
        <taxon>candidate division MSBL1</taxon>
    </lineage>
</organism>
<dbReference type="EMBL" id="LHYB01000070">
    <property type="protein sequence ID" value="KXB03429.1"/>
    <property type="molecule type" value="Genomic_DNA"/>
</dbReference>
<dbReference type="SUPFAM" id="SSF46689">
    <property type="entry name" value="Homeodomain-like"/>
    <property type="match status" value="1"/>
</dbReference>
<evidence type="ECO:0000313" key="2">
    <source>
        <dbReference type="Proteomes" id="UP000070076"/>
    </source>
</evidence>